<keyword evidence="3 6" id="KW-0812">Transmembrane</keyword>
<name>A0ABT7HSA8_9BACT</name>
<keyword evidence="6" id="KW-0813">Transport</keyword>
<evidence type="ECO:0000256" key="3">
    <source>
        <dbReference type="ARBA" id="ARBA00022692"/>
    </source>
</evidence>
<dbReference type="RefSeq" id="WP_284938538.1">
    <property type="nucleotide sequence ID" value="NZ_JANURM010000021.1"/>
</dbReference>
<reference evidence="8" key="2">
    <citation type="journal article" date="2023" name="Microorganisms">
        <title>Isolation and Genomic Characteristics of Cat-Borne Campylobacter felis sp. nov. and Sheep-Borne Campylobacter ovis sp. nov.</title>
        <authorList>
            <person name="Wang H."/>
            <person name="Li Y."/>
            <person name="Gu Y."/>
            <person name="Zhou G."/>
            <person name="Chen X."/>
            <person name="Zhang X."/>
            <person name="Shao Z."/>
            <person name="Zhang J."/>
            <person name="Zhang M."/>
        </authorList>
    </citation>
    <scope>NUCLEOTIDE SEQUENCE</scope>
    <source>
        <strain evidence="8">PS10</strain>
    </source>
</reference>
<feature type="transmembrane region" description="Helical" evidence="7">
    <location>
        <begin position="87"/>
        <end position="108"/>
    </location>
</feature>
<evidence type="ECO:0000256" key="2">
    <source>
        <dbReference type="ARBA" id="ARBA00008034"/>
    </source>
</evidence>
<keyword evidence="4 7" id="KW-1133">Transmembrane helix</keyword>
<evidence type="ECO:0000313" key="9">
    <source>
        <dbReference type="Proteomes" id="UP001173801"/>
    </source>
</evidence>
<feature type="transmembrane region" description="Helical" evidence="7">
    <location>
        <begin position="12"/>
        <end position="32"/>
    </location>
</feature>
<dbReference type="InterPro" id="IPR001626">
    <property type="entry name" value="ABC_TroCD"/>
</dbReference>
<dbReference type="Pfam" id="PF00950">
    <property type="entry name" value="ABC-3"/>
    <property type="match status" value="1"/>
</dbReference>
<dbReference type="Proteomes" id="UP001173801">
    <property type="component" value="Unassembled WGS sequence"/>
</dbReference>
<comment type="similarity">
    <text evidence="2 6">Belongs to the ABC-3 integral membrane protein family.</text>
</comment>
<protein>
    <submittedName>
        <fullName evidence="8">Metal ABC transporter permease</fullName>
    </submittedName>
</protein>
<comment type="subcellular location">
    <subcellularLocation>
        <location evidence="6">Cell membrane</location>
        <topology evidence="6">Multi-pass membrane protein</topology>
    </subcellularLocation>
    <subcellularLocation>
        <location evidence="1">Membrane</location>
        <topology evidence="1">Multi-pass membrane protein</topology>
    </subcellularLocation>
</comment>
<feature type="transmembrane region" description="Helical" evidence="7">
    <location>
        <begin position="242"/>
        <end position="262"/>
    </location>
</feature>
<dbReference type="Gene3D" id="1.10.3470.10">
    <property type="entry name" value="ABC transporter involved in vitamin B12 uptake, BtuC"/>
    <property type="match status" value="1"/>
</dbReference>
<keyword evidence="9" id="KW-1185">Reference proteome</keyword>
<feature type="transmembrane region" description="Helical" evidence="7">
    <location>
        <begin position="62"/>
        <end position="81"/>
    </location>
</feature>
<feature type="transmembrane region" description="Helical" evidence="7">
    <location>
        <begin position="215"/>
        <end position="236"/>
    </location>
</feature>
<reference evidence="8" key="1">
    <citation type="submission" date="2022-08" db="EMBL/GenBank/DDBJ databases">
        <authorList>
            <person name="Wang H."/>
        </authorList>
    </citation>
    <scope>NUCLEOTIDE SEQUENCE</scope>
    <source>
        <strain evidence="8">PS10</strain>
    </source>
</reference>
<evidence type="ECO:0000256" key="5">
    <source>
        <dbReference type="ARBA" id="ARBA00023136"/>
    </source>
</evidence>
<gene>
    <name evidence="8" type="ORF">NYG85_10540</name>
</gene>
<sequence length="266" mass="28358">MVEILSLEFMQNALISGLLISVACGVIGSLVVINKMGFIAGGIAHGAYGGIGIAFFLGISPLLGASVFSLILALIIAAISLNEKSKIDAIIGAIWAFGMAVGIIFIDLSSGYNVDLMSYLFGSILAVSGADIGFMSVLDLLFITLIVLFYRQFVAISFDAGFAKIKGVRVRVFYYLMVAMMSLCVVATIRIVGLILVIALLSIPPLIASGFTKRLGVMMVLSSLISAFFCIFGLILSVSFDLTSGASIILVASVCFFIFYLFRNFR</sequence>
<evidence type="ECO:0000313" key="8">
    <source>
        <dbReference type="EMBL" id="MDL0089797.1"/>
    </source>
</evidence>
<evidence type="ECO:0000256" key="6">
    <source>
        <dbReference type="RuleBase" id="RU003943"/>
    </source>
</evidence>
<dbReference type="InterPro" id="IPR037294">
    <property type="entry name" value="ABC_BtuC-like"/>
</dbReference>
<dbReference type="SUPFAM" id="SSF81345">
    <property type="entry name" value="ABC transporter involved in vitamin B12 uptake, BtuC"/>
    <property type="match status" value="1"/>
</dbReference>
<feature type="transmembrane region" description="Helical" evidence="7">
    <location>
        <begin position="120"/>
        <end position="153"/>
    </location>
</feature>
<keyword evidence="5 7" id="KW-0472">Membrane</keyword>
<feature type="transmembrane region" description="Helical" evidence="7">
    <location>
        <begin position="38"/>
        <end position="57"/>
    </location>
</feature>
<dbReference type="PANTHER" id="PTHR30477">
    <property type="entry name" value="ABC-TRANSPORTER METAL-BINDING PROTEIN"/>
    <property type="match status" value="1"/>
</dbReference>
<proteinExistence type="inferred from homology"/>
<dbReference type="PANTHER" id="PTHR30477:SF18">
    <property type="entry name" value="METAL TRANSPORT SYSTEM MEMBRANE PROTEIN CT_417-RELATED"/>
    <property type="match status" value="1"/>
</dbReference>
<accession>A0ABT7HSA8</accession>
<feature type="transmembrane region" description="Helical" evidence="7">
    <location>
        <begin position="173"/>
        <end position="203"/>
    </location>
</feature>
<comment type="caution">
    <text evidence="8">The sequence shown here is derived from an EMBL/GenBank/DDBJ whole genome shotgun (WGS) entry which is preliminary data.</text>
</comment>
<dbReference type="EMBL" id="JANURM010000021">
    <property type="protein sequence ID" value="MDL0089797.1"/>
    <property type="molecule type" value="Genomic_DNA"/>
</dbReference>
<evidence type="ECO:0000256" key="4">
    <source>
        <dbReference type="ARBA" id="ARBA00022989"/>
    </source>
</evidence>
<evidence type="ECO:0000256" key="7">
    <source>
        <dbReference type="SAM" id="Phobius"/>
    </source>
</evidence>
<organism evidence="8 9">
    <name type="scientific">Campylobacter gastrosuis</name>
    <dbReference type="NCBI Taxonomy" id="2974576"/>
    <lineage>
        <taxon>Bacteria</taxon>
        <taxon>Pseudomonadati</taxon>
        <taxon>Campylobacterota</taxon>
        <taxon>Epsilonproteobacteria</taxon>
        <taxon>Campylobacterales</taxon>
        <taxon>Campylobacteraceae</taxon>
        <taxon>Campylobacter</taxon>
    </lineage>
</organism>
<evidence type="ECO:0000256" key="1">
    <source>
        <dbReference type="ARBA" id="ARBA00004141"/>
    </source>
</evidence>